<sequence>MSPVVSRVLAAVCFVLAAACAAYAVAVLGTHSGTGFWVVWLVFALLLVLLGLSFPLRWWSLMPTLARRAIVAVLVLALACFGAVEARIIGAMTTTTQPGLDYVVVLGAQVRASGPSRVLRYRLDEAIDYLNANPRTICIVSGGKGPNEPFPEAQGMAEYLRDHGIAGERILEERKSTTTQENIRFSRRLIEEAEAKAGGDGTPSVGVVTNDFHVFRALQIAHAQGLPQAQGIAAGSPPDMLVNNMVREFFAEVKYLIGSVAG</sequence>
<dbReference type="CDD" id="cd06259">
    <property type="entry name" value="YdcF-like"/>
    <property type="match status" value="1"/>
</dbReference>
<evidence type="ECO:0000313" key="4">
    <source>
        <dbReference type="EMBL" id="MBM6699971.1"/>
    </source>
</evidence>
<gene>
    <name evidence="4" type="ORF">H7U32_06555</name>
</gene>
<accession>A0A938WY22</accession>
<dbReference type="AlphaFoldDB" id="A0A938WY22"/>
<feature type="signal peptide" evidence="2">
    <location>
        <begin position="1"/>
        <end position="24"/>
    </location>
</feature>
<evidence type="ECO:0000259" key="3">
    <source>
        <dbReference type="Pfam" id="PF02698"/>
    </source>
</evidence>
<keyword evidence="1" id="KW-1133">Transmembrane helix</keyword>
<dbReference type="Proteomes" id="UP000718821">
    <property type="component" value="Unassembled WGS sequence"/>
</dbReference>
<name>A0A938WY22_9BIFI</name>
<dbReference type="InterPro" id="IPR003848">
    <property type="entry name" value="DUF218"/>
</dbReference>
<dbReference type="InterPro" id="IPR051599">
    <property type="entry name" value="Cell_Envelope_Assoc"/>
</dbReference>
<dbReference type="PANTHER" id="PTHR30336">
    <property type="entry name" value="INNER MEMBRANE PROTEIN, PROBABLE PERMEASE"/>
    <property type="match status" value="1"/>
</dbReference>
<reference evidence="4" key="2">
    <citation type="journal article" date="2021" name="Sci. Rep.">
        <title>The distribution of antibiotic resistance genes in chicken gut microbiota commensals.</title>
        <authorList>
            <person name="Juricova H."/>
            <person name="Matiasovicova J."/>
            <person name="Kubasova T."/>
            <person name="Cejkova D."/>
            <person name="Rychlik I."/>
        </authorList>
    </citation>
    <scope>NUCLEOTIDE SEQUENCE</scope>
    <source>
        <strain evidence="4">An836</strain>
    </source>
</reference>
<dbReference type="InterPro" id="IPR014729">
    <property type="entry name" value="Rossmann-like_a/b/a_fold"/>
</dbReference>
<dbReference type="GO" id="GO:0000270">
    <property type="term" value="P:peptidoglycan metabolic process"/>
    <property type="evidence" value="ECO:0007669"/>
    <property type="project" value="TreeGrafter"/>
</dbReference>
<keyword evidence="1" id="KW-0472">Membrane</keyword>
<evidence type="ECO:0000256" key="2">
    <source>
        <dbReference type="SAM" id="SignalP"/>
    </source>
</evidence>
<dbReference type="PROSITE" id="PS51257">
    <property type="entry name" value="PROKAR_LIPOPROTEIN"/>
    <property type="match status" value="1"/>
</dbReference>
<dbReference type="EMBL" id="JACLYU010000011">
    <property type="protein sequence ID" value="MBM6699971.1"/>
    <property type="molecule type" value="Genomic_DNA"/>
</dbReference>
<dbReference type="RefSeq" id="WP_204469142.1">
    <property type="nucleotide sequence ID" value="NZ_JACLYU010000011.1"/>
</dbReference>
<keyword evidence="2" id="KW-0732">Signal</keyword>
<protein>
    <submittedName>
        <fullName evidence="4">YdcF family protein</fullName>
    </submittedName>
</protein>
<dbReference type="Gene3D" id="3.40.50.620">
    <property type="entry name" value="HUPs"/>
    <property type="match status" value="1"/>
</dbReference>
<feature type="domain" description="DUF218" evidence="3">
    <location>
        <begin position="101"/>
        <end position="230"/>
    </location>
</feature>
<reference evidence="4" key="1">
    <citation type="submission" date="2020-08" db="EMBL/GenBank/DDBJ databases">
        <authorList>
            <person name="Cejkova D."/>
            <person name="Kubasova T."/>
            <person name="Jahodarova E."/>
            <person name="Rychlik I."/>
        </authorList>
    </citation>
    <scope>NUCLEOTIDE SEQUENCE</scope>
    <source>
        <strain evidence="4">An836</strain>
    </source>
</reference>
<keyword evidence="5" id="KW-1185">Reference proteome</keyword>
<feature type="transmembrane region" description="Helical" evidence="1">
    <location>
        <begin position="34"/>
        <end position="53"/>
    </location>
</feature>
<evidence type="ECO:0000313" key="5">
    <source>
        <dbReference type="Proteomes" id="UP000718821"/>
    </source>
</evidence>
<dbReference type="Pfam" id="PF02698">
    <property type="entry name" value="DUF218"/>
    <property type="match status" value="1"/>
</dbReference>
<evidence type="ECO:0000256" key="1">
    <source>
        <dbReference type="SAM" id="Phobius"/>
    </source>
</evidence>
<dbReference type="PANTHER" id="PTHR30336:SF4">
    <property type="entry name" value="ENVELOPE BIOGENESIS FACTOR ELYC"/>
    <property type="match status" value="1"/>
</dbReference>
<feature type="transmembrane region" description="Helical" evidence="1">
    <location>
        <begin position="65"/>
        <end position="84"/>
    </location>
</feature>
<dbReference type="GO" id="GO:0005886">
    <property type="term" value="C:plasma membrane"/>
    <property type="evidence" value="ECO:0007669"/>
    <property type="project" value="TreeGrafter"/>
</dbReference>
<keyword evidence="1" id="KW-0812">Transmembrane</keyword>
<proteinExistence type="predicted"/>
<feature type="chain" id="PRO_5037553158" evidence="2">
    <location>
        <begin position="25"/>
        <end position="262"/>
    </location>
</feature>
<organism evidence="4 5">
    <name type="scientific">Bifidobacterium pullorum subsp. saeculare</name>
    <dbReference type="NCBI Taxonomy" id="78257"/>
    <lineage>
        <taxon>Bacteria</taxon>
        <taxon>Bacillati</taxon>
        <taxon>Actinomycetota</taxon>
        <taxon>Actinomycetes</taxon>
        <taxon>Bifidobacteriales</taxon>
        <taxon>Bifidobacteriaceae</taxon>
        <taxon>Bifidobacterium</taxon>
    </lineage>
</organism>
<dbReference type="GO" id="GO:0043164">
    <property type="term" value="P:Gram-negative-bacterium-type cell wall biogenesis"/>
    <property type="evidence" value="ECO:0007669"/>
    <property type="project" value="TreeGrafter"/>
</dbReference>
<comment type="caution">
    <text evidence="4">The sequence shown here is derived from an EMBL/GenBank/DDBJ whole genome shotgun (WGS) entry which is preliminary data.</text>
</comment>